<keyword evidence="3" id="KW-0812">Transmembrane</keyword>
<dbReference type="Pfam" id="PF07654">
    <property type="entry name" value="C1-set"/>
    <property type="match status" value="1"/>
</dbReference>
<feature type="domain" description="Ig-like" evidence="5">
    <location>
        <begin position="27"/>
        <end position="120"/>
    </location>
</feature>
<dbReference type="KEGG" id="emc:129330443"/>
<feature type="signal peptide" evidence="4">
    <location>
        <begin position="1"/>
        <end position="25"/>
    </location>
</feature>
<organism evidence="6 7">
    <name type="scientific">Eublepharis macularius</name>
    <name type="common">Leopard gecko</name>
    <name type="synonym">Cyrtodactylus macularius</name>
    <dbReference type="NCBI Taxonomy" id="481883"/>
    <lineage>
        <taxon>Eukaryota</taxon>
        <taxon>Metazoa</taxon>
        <taxon>Chordata</taxon>
        <taxon>Craniata</taxon>
        <taxon>Vertebrata</taxon>
        <taxon>Euteleostomi</taxon>
        <taxon>Lepidosauria</taxon>
        <taxon>Squamata</taxon>
        <taxon>Bifurcata</taxon>
        <taxon>Gekkota</taxon>
        <taxon>Eublepharidae</taxon>
        <taxon>Eublepharinae</taxon>
        <taxon>Eublepharis</taxon>
    </lineage>
</organism>
<name>A0AA97JFE3_EUBMA</name>
<feature type="transmembrane region" description="Helical" evidence="3">
    <location>
        <begin position="255"/>
        <end position="274"/>
    </location>
</feature>
<dbReference type="InterPro" id="IPR013783">
    <property type="entry name" value="Ig-like_fold"/>
</dbReference>
<evidence type="ECO:0000313" key="6">
    <source>
        <dbReference type="Proteomes" id="UP001190640"/>
    </source>
</evidence>
<sequence length="282" mass="31347">MAASSSFSGLPCVLPLFSFILAAFGQPSQPIVSSPFGRVDSGALATFNCRSEGFPLRSRGITVTWTKDGNPIEAGPHGTLLDKMGTFRVIGVVRMTLTEKDINSRLTCHIHHSSTERPLQQSFDLRDALRVAPQVTVETSLSPPIPLNRSVRLTCVVNNFYPNNITVAWWRSDYRNFTQRNLFAKTNQDGTFSLRFPLSTRQNRPATTNYTCQVIHDSRSPVYVNEVLKFGMPPEENGNLCFSDPGLFLLSSPGLWIGLLLGKIVTALLLYLLLRKSANFEH</sequence>
<dbReference type="RefSeq" id="XP_054836451.1">
    <property type="nucleotide sequence ID" value="XM_054980476.1"/>
</dbReference>
<evidence type="ECO:0000313" key="7">
    <source>
        <dbReference type="RefSeq" id="XP_054836451.1"/>
    </source>
</evidence>
<dbReference type="PROSITE" id="PS50835">
    <property type="entry name" value="IG_LIKE"/>
    <property type="match status" value="2"/>
</dbReference>
<dbReference type="InterPro" id="IPR003597">
    <property type="entry name" value="Ig_C1-set"/>
</dbReference>
<evidence type="ECO:0000256" key="3">
    <source>
        <dbReference type="SAM" id="Phobius"/>
    </source>
</evidence>
<dbReference type="PANTHER" id="PTHR19971">
    <property type="entry name" value="SIGNAL-REGULATORY PROTEIN BETA"/>
    <property type="match status" value="1"/>
</dbReference>
<feature type="domain" description="Ig-like" evidence="5">
    <location>
        <begin position="133"/>
        <end position="225"/>
    </location>
</feature>
<proteinExistence type="predicted"/>
<gene>
    <name evidence="7" type="primary">LOC129330443</name>
</gene>
<evidence type="ECO:0000259" key="5">
    <source>
        <dbReference type="PROSITE" id="PS50835"/>
    </source>
</evidence>
<dbReference type="AlphaFoldDB" id="A0AA97JFE3"/>
<dbReference type="SUPFAM" id="SSF48726">
    <property type="entry name" value="Immunoglobulin"/>
    <property type="match status" value="2"/>
</dbReference>
<keyword evidence="1" id="KW-1015">Disulfide bond</keyword>
<dbReference type="InterPro" id="IPR051755">
    <property type="entry name" value="Ig-like_CS_Receptor"/>
</dbReference>
<dbReference type="InterPro" id="IPR007110">
    <property type="entry name" value="Ig-like_dom"/>
</dbReference>
<dbReference type="InterPro" id="IPR036179">
    <property type="entry name" value="Ig-like_dom_sf"/>
</dbReference>
<protein>
    <submittedName>
        <fullName evidence="7">Signal-regulatory protein beta-1-like</fullName>
    </submittedName>
</protein>
<feature type="chain" id="PRO_5041706236" evidence="4">
    <location>
        <begin position="26"/>
        <end position="282"/>
    </location>
</feature>
<keyword evidence="6" id="KW-1185">Reference proteome</keyword>
<evidence type="ECO:0000256" key="4">
    <source>
        <dbReference type="SAM" id="SignalP"/>
    </source>
</evidence>
<keyword evidence="2" id="KW-0325">Glycoprotein</keyword>
<dbReference type="SMART" id="SM00407">
    <property type="entry name" value="IGc1"/>
    <property type="match status" value="1"/>
</dbReference>
<reference evidence="7" key="1">
    <citation type="submission" date="2025-08" db="UniProtKB">
        <authorList>
            <consortium name="RefSeq"/>
        </authorList>
    </citation>
    <scope>IDENTIFICATION</scope>
    <source>
        <tissue evidence="7">Blood</tissue>
    </source>
</reference>
<evidence type="ECO:0000256" key="2">
    <source>
        <dbReference type="ARBA" id="ARBA00023180"/>
    </source>
</evidence>
<dbReference type="GeneID" id="129330443"/>
<accession>A0AA97JFE3</accession>
<keyword evidence="4" id="KW-0732">Signal</keyword>
<keyword evidence="3" id="KW-1133">Transmembrane helix</keyword>
<keyword evidence="3" id="KW-0472">Membrane</keyword>
<dbReference type="Gene3D" id="2.60.40.10">
    <property type="entry name" value="Immunoglobulins"/>
    <property type="match status" value="2"/>
</dbReference>
<evidence type="ECO:0000256" key="1">
    <source>
        <dbReference type="ARBA" id="ARBA00023157"/>
    </source>
</evidence>
<dbReference type="Proteomes" id="UP001190640">
    <property type="component" value="Chromosome 5"/>
</dbReference>